<dbReference type="EMBL" id="CP016808">
    <property type="protein sequence ID" value="ANY65603.1"/>
    <property type="molecule type" value="Genomic_DNA"/>
</dbReference>
<dbReference type="SUPFAM" id="SSF52058">
    <property type="entry name" value="L domain-like"/>
    <property type="match status" value="1"/>
</dbReference>
<dbReference type="PANTHER" id="PTHR47566">
    <property type="match status" value="1"/>
</dbReference>
<keyword evidence="1" id="KW-0433">Leucine-rich repeat</keyword>
<evidence type="ECO:0000256" key="2">
    <source>
        <dbReference type="ARBA" id="ARBA00022737"/>
    </source>
</evidence>
<dbReference type="PROSITE" id="PS51450">
    <property type="entry name" value="LRR"/>
    <property type="match status" value="1"/>
</dbReference>
<dbReference type="PANTHER" id="PTHR47566:SF1">
    <property type="entry name" value="PROTEIN NUD1"/>
    <property type="match status" value="1"/>
</dbReference>
<reference evidence="3" key="1">
    <citation type="submission" date="2016-08" db="EMBL/GenBank/DDBJ databases">
        <title>Complete Genome Seqeunce of Paenibacillus sp. BIHB 4019 from tea rhizoplane.</title>
        <authorList>
            <person name="Thakur R."/>
            <person name="Swarnkar M.K."/>
            <person name="Gulati A."/>
        </authorList>
    </citation>
    <scope>NUCLEOTIDE SEQUENCE [LARGE SCALE GENOMIC DNA]</scope>
    <source>
        <strain evidence="3">BIHB4019</strain>
    </source>
</reference>
<dbReference type="Gene3D" id="3.80.10.10">
    <property type="entry name" value="Ribonuclease Inhibitor"/>
    <property type="match status" value="1"/>
</dbReference>
<proteinExistence type="predicted"/>
<name>A0A1B2DD16_9BACL</name>
<gene>
    <name evidence="3" type="ORF">BBD42_03365</name>
</gene>
<dbReference type="RefSeq" id="WP_099516994.1">
    <property type="nucleotide sequence ID" value="NZ_CP016808.1"/>
</dbReference>
<protein>
    <recommendedName>
        <fullName evidence="4">Leucine-rich repeat domain-containing protein</fullName>
    </recommendedName>
</protein>
<dbReference type="InterPro" id="IPR032675">
    <property type="entry name" value="LRR_dom_sf"/>
</dbReference>
<accession>A0A1B2DD16</accession>
<organism evidence="3">
    <name type="scientific">Paenibacillus sp. BIHB 4019</name>
    <dbReference type="NCBI Taxonomy" id="1870819"/>
    <lineage>
        <taxon>Bacteria</taxon>
        <taxon>Bacillati</taxon>
        <taxon>Bacillota</taxon>
        <taxon>Bacilli</taxon>
        <taxon>Bacillales</taxon>
        <taxon>Paenibacillaceae</taxon>
        <taxon>Paenibacillus</taxon>
    </lineage>
</organism>
<evidence type="ECO:0000256" key="1">
    <source>
        <dbReference type="ARBA" id="ARBA00022614"/>
    </source>
</evidence>
<evidence type="ECO:0008006" key="4">
    <source>
        <dbReference type="Google" id="ProtNLM"/>
    </source>
</evidence>
<dbReference type="AlphaFoldDB" id="A0A1B2DD16"/>
<evidence type="ECO:0000313" key="3">
    <source>
        <dbReference type="EMBL" id="ANY65603.1"/>
    </source>
</evidence>
<dbReference type="InterPro" id="IPR052574">
    <property type="entry name" value="CDIRP"/>
</dbReference>
<sequence length="386" mass="44023">MNITEDFIDERFKTYILENYCENRESIQTSDVVQIVSLQLASQKYSSLKGLEHFTSLEELDCSYNNLMELDVSRNLNLRKLNCNKNEIHALNLTNNRKLEALDCGFNRIRELDISRNDMLVKLDCYWNLLSELQVGHNTNLEQLSCGYNALFNINLDQNVQLSRLDCGNNYLISLNVKECPSLLEIRCNNNHLTELDVTHNPALQSLRCFNNHIKGLDISHNVLLAELYCSENKISKLDTSCNPKLARLDYSSNLIVEPDHTIKGVGTFVYDVSLISYSTTLLYKEKELAISVAVATKADMKRLSPTIKKAWERFDQLCDSALARIAGMHPDEDVNELVLSGLEFAGDRTFRLGYDAGDSPAGQLYIYAAFNHKLEMDSELIYEVY</sequence>
<keyword evidence="2" id="KW-0677">Repeat</keyword>
<dbReference type="GO" id="GO:0035591">
    <property type="term" value="F:signaling adaptor activity"/>
    <property type="evidence" value="ECO:0007669"/>
    <property type="project" value="TreeGrafter"/>
</dbReference>
<dbReference type="InterPro" id="IPR001611">
    <property type="entry name" value="Leu-rich_rpt"/>
</dbReference>